<comment type="subcellular location">
    <subcellularLocation>
        <location evidence="1">Nucleus</location>
    </subcellularLocation>
</comment>
<dbReference type="Pfam" id="PF04873">
    <property type="entry name" value="EIN3_DNA-bd"/>
    <property type="match status" value="1"/>
</dbReference>
<dbReference type="PANTHER" id="PTHR33305">
    <property type="entry name" value="ETHYLENE INSENSITIVE 3-LIKE 2 PROTEIN"/>
    <property type="match status" value="1"/>
</dbReference>
<feature type="domain" description="Ethylene insensitive 3-like DNA-binding" evidence="7">
    <location>
        <begin position="89"/>
        <end position="240"/>
    </location>
</feature>
<dbReference type="GO" id="GO:0003700">
    <property type="term" value="F:DNA-binding transcription factor activity"/>
    <property type="evidence" value="ECO:0007669"/>
    <property type="project" value="InterPro"/>
</dbReference>
<evidence type="ECO:0000256" key="5">
    <source>
        <dbReference type="SAM" id="Coils"/>
    </source>
</evidence>
<dbReference type="Gene3D" id="1.10.3180.10">
    <property type="entry name" value="DNA-binding domain of EIN3-like"/>
    <property type="match status" value="1"/>
</dbReference>
<feature type="compositionally biased region" description="Basic and acidic residues" evidence="6">
    <location>
        <begin position="17"/>
        <end position="30"/>
    </location>
</feature>
<keyword evidence="3" id="KW-0936">Ethylene signaling pathway</keyword>
<organism evidence="8 9">
    <name type="scientific">Lupinus luteus</name>
    <name type="common">European yellow lupine</name>
    <dbReference type="NCBI Taxonomy" id="3873"/>
    <lineage>
        <taxon>Eukaryota</taxon>
        <taxon>Viridiplantae</taxon>
        <taxon>Streptophyta</taxon>
        <taxon>Embryophyta</taxon>
        <taxon>Tracheophyta</taxon>
        <taxon>Spermatophyta</taxon>
        <taxon>Magnoliopsida</taxon>
        <taxon>eudicotyledons</taxon>
        <taxon>Gunneridae</taxon>
        <taxon>Pentapetalae</taxon>
        <taxon>rosids</taxon>
        <taxon>fabids</taxon>
        <taxon>Fabales</taxon>
        <taxon>Fabaceae</taxon>
        <taxon>Papilionoideae</taxon>
        <taxon>50 kb inversion clade</taxon>
        <taxon>genistoids sensu lato</taxon>
        <taxon>core genistoids</taxon>
        <taxon>Genisteae</taxon>
        <taxon>Lupinus</taxon>
    </lineage>
</organism>
<name>A0AAV1WNN0_LUPLU</name>
<evidence type="ECO:0000256" key="1">
    <source>
        <dbReference type="ARBA" id="ARBA00004123"/>
    </source>
</evidence>
<gene>
    <name evidence="8" type="ORF">LLUT_LOCUS12076</name>
</gene>
<feature type="region of interest" description="Disordered" evidence="6">
    <location>
        <begin position="242"/>
        <end position="265"/>
    </location>
</feature>
<dbReference type="GO" id="GO:0003677">
    <property type="term" value="F:DNA binding"/>
    <property type="evidence" value="ECO:0007669"/>
    <property type="project" value="TreeGrafter"/>
</dbReference>
<dbReference type="GO" id="GO:0009873">
    <property type="term" value="P:ethylene-activated signaling pathway"/>
    <property type="evidence" value="ECO:0007669"/>
    <property type="project" value="UniProtKB-KW"/>
</dbReference>
<feature type="compositionally biased region" description="Polar residues" evidence="6">
    <location>
        <begin position="446"/>
        <end position="461"/>
    </location>
</feature>
<evidence type="ECO:0000256" key="2">
    <source>
        <dbReference type="ARBA" id="ARBA00009416"/>
    </source>
</evidence>
<protein>
    <recommendedName>
        <fullName evidence="7">Ethylene insensitive 3-like DNA-binding domain-containing protein</fullName>
    </recommendedName>
</protein>
<dbReference type="InterPro" id="IPR047091">
    <property type="entry name" value="EIN3-like_DNA-bd"/>
</dbReference>
<dbReference type="InterPro" id="IPR023278">
    <property type="entry name" value="Ethylene_insens-like_DNA-bd"/>
</dbReference>
<evidence type="ECO:0000256" key="4">
    <source>
        <dbReference type="ARBA" id="ARBA00023242"/>
    </source>
</evidence>
<comment type="caution">
    <text evidence="8">The sequence shown here is derived from an EMBL/GenBank/DDBJ whole genome shotgun (WGS) entry which is preliminary data.</text>
</comment>
<accession>A0AAV1WNN0</accession>
<dbReference type="InterPro" id="IPR006957">
    <property type="entry name" value="EIN3"/>
</dbReference>
<comment type="similarity">
    <text evidence="2">Belongs to the EIN3 family.</text>
</comment>
<feature type="region of interest" description="Disordered" evidence="6">
    <location>
        <begin position="430"/>
        <end position="461"/>
    </location>
</feature>
<dbReference type="EMBL" id="CAXHTB010000008">
    <property type="protein sequence ID" value="CAL0311016.1"/>
    <property type="molecule type" value="Genomic_DNA"/>
</dbReference>
<keyword evidence="9" id="KW-1185">Reference proteome</keyword>
<feature type="compositionally biased region" description="Low complexity" evidence="6">
    <location>
        <begin position="431"/>
        <end position="445"/>
    </location>
</feature>
<reference evidence="8 9" key="1">
    <citation type="submission" date="2024-03" db="EMBL/GenBank/DDBJ databases">
        <authorList>
            <person name="Martinez-Hernandez J."/>
        </authorList>
    </citation>
    <scope>NUCLEOTIDE SEQUENCE [LARGE SCALE GENOMIC DNA]</scope>
</reference>
<evidence type="ECO:0000313" key="9">
    <source>
        <dbReference type="Proteomes" id="UP001497480"/>
    </source>
</evidence>
<dbReference type="GO" id="GO:0005634">
    <property type="term" value="C:nucleus"/>
    <property type="evidence" value="ECO:0007669"/>
    <property type="project" value="UniProtKB-SubCell"/>
</dbReference>
<dbReference type="AlphaFoldDB" id="A0AAV1WNN0"/>
<proteinExistence type="inferred from homology"/>
<dbReference type="SUPFAM" id="SSF116768">
    <property type="entry name" value="DNA-binding domain of EIN3-like"/>
    <property type="match status" value="1"/>
</dbReference>
<evidence type="ECO:0000259" key="7">
    <source>
        <dbReference type="Pfam" id="PF04873"/>
    </source>
</evidence>
<feature type="compositionally biased region" description="Polar residues" evidence="6">
    <location>
        <begin position="1"/>
        <end position="16"/>
    </location>
</feature>
<evidence type="ECO:0000313" key="8">
    <source>
        <dbReference type="EMBL" id="CAL0311016.1"/>
    </source>
</evidence>
<feature type="region of interest" description="Disordered" evidence="6">
    <location>
        <begin position="1"/>
        <end position="38"/>
    </location>
</feature>
<keyword evidence="5" id="KW-0175">Coiled coil</keyword>
<feature type="region of interest" description="Disordered" evidence="6">
    <location>
        <begin position="288"/>
        <end position="315"/>
    </location>
</feature>
<evidence type="ECO:0000256" key="6">
    <source>
        <dbReference type="SAM" id="MobiDB-lite"/>
    </source>
</evidence>
<dbReference type="PANTHER" id="PTHR33305:SF30">
    <property type="entry name" value="ETHYLENE INSENSITIVE 3-LIKE 3 PROTEIN"/>
    <property type="match status" value="1"/>
</dbReference>
<dbReference type="Proteomes" id="UP001497480">
    <property type="component" value="Unassembled WGS sequence"/>
</dbReference>
<feature type="compositionally biased region" description="Low complexity" evidence="6">
    <location>
        <begin position="293"/>
        <end position="315"/>
    </location>
</feature>
<sequence length="671" mass="75541">MMNSTGNVANTSSNPSLEEHELNSDARNGEETNVQQKDNKELFIEALEAELWKDSMQLKMLKEERNKRNRISRLEQLKKKNMSRAHEVFDRDGPAAIFKYENENGIVGTNIVTKEEAPLQTLHQLPDTTLGSILSCLMLHCNPSQRMFRLDKGIAPPWWPKGDEIWWPEMNFPNDLGPPPYRKPHDLKKMWKVCVLTAVIKNISPNFETMRRVALYSKTLQDKFTAKEVSIWNAVINREESMSKKTHDESFSQDAPDGGSTSSHCSGDLVFDEEKVCDVDASVGGGGDDKGWWNDVPEGNSNNYTNKNNNNNNVNNNTNNKNLMLQSPKANNSKCIPQIPSNENVLNTITTTNNNNSSNNNSNNNLVVPFDIALDNKRKGYLIERSIQEDIFHCQNPHCFHHEFGFLDKNMRNNHQFTCFKTTSNPVLMIGGSNSQNKSSSKSNGECSQNTSPIANQNLPALTSTEGDGEIFSDVMSNDTSCVNKNMGLTPGTVIPLAKLYKQPQLDKNSNDQGVDSDMNMNYESSGSMTPQNNLYLQPQMNKDSNYQRVDSKKNMNYDSNLYQEPQMDKDSYDQGVDYEKNMNGESSENMISLVNLYQQPQKDTDLYGEGADTNCCMLSSEGETMAMDSNISTLSTFEQNIFNSLSDDANDFACLDSSFMSSPSHYDSLW</sequence>
<feature type="coiled-coil region" evidence="5">
    <location>
        <begin position="44"/>
        <end position="80"/>
    </location>
</feature>
<keyword evidence="4" id="KW-0539">Nucleus</keyword>
<evidence type="ECO:0000256" key="3">
    <source>
        <dbReference type="ARBA" id="ARBA00022745"/>
    </source>
</evidence>